<evidence type="ECO:0000313" key="14">
    <source>
        <dbReference type="EMBL" id="CAD6207744.1"/>
    </source>
</evidence>
<dbReference type="Proteomes" id="UP000604825">
    <property type="component" value="Unassembled WGS sequence"/>
</dbReference>
<reference evidence="14" key="1">
    <citation type="submission" date="2020-10" db="EMBL/GenBank/DDBJ databases">
        <authorList>
            <person name="Han B."/>
            <person name="Lu T."/>
            <person name="Zhao Q."/>
            <person name="Huang X."/>
            <person name="Zhao Y."/>
        </authorList>
    </citation>
    <scope>NUCLEOTIDE SEQUENCE</scope>
</reference>
<dbReference type="SUPFAM" id="SSF47336">
    <property type="entry name" value="ACP-like"/>
    <property type="match status" value="1"/>
</dbReference>
<keyword evidence="15" id="KW-1185">Reference proteome</keyword>
<dbReference type="EMBL" id="CAJGYO010000001">
    <property type="protein sequence ID" value="CAD6207744.1"/>
    <property type="molecule type" value="Genomic_DNA"/>
</dbReference>
<evidence type="ECO:0000256" key="12">
    <source>
        <dbReference type="RuleBase" id="RU000722"/>
    </source>
</evidence>
<accession>A0A811MIP6</accession>
<dbReference type="GO" id="GO:0000036">
    <property type="term" value="F:acyl carrier activity"/>
    <property type="evidence" value="ECO:0007669"/>
    <property type="project" value="InterPro"/>
</dbReference>
<sequence>MAAPVSAVAAGSATVTYSPALRVQGMDAVSFRVSASFNFPRQRANFQSIRARRIPKRFQVSCSAKQETVDKVCEIVKNQLALPEDTTVIGETKFVDIGADSLDTVEIVMGLEEAFQISVDESSAQEIQTVEDAAALIDKLITEKDA</sequence>
<comment type="similarity">
    <text evidence="2">Belongs to the acyl carrier protein (ACP) family.</text>
</comment>
<evidence type="ECO:0000256" key="6">
    <source>
        <dbReference type="ARBA" id="ARBA00022553"/>
    </source>
</evidence>
<dbReference type="PROSITE" id="PS50075">
    <property type="entry name" value="CARRIER"/>
    <property type="match status" value="1"/>
</dbReference>
<dbReference type="InterPro" id="IPR009081">
    <property type="entry name" value="PP-bd_ACP"/>
</dbReference>
<dbReference type="AlphaFoldDB" id="A0A811MIP6"/>
<proteinExistence type="inferred from homology"/>
<dbReference type="GO" id="GO:0009507">
    <property type="term" value="C:chloroplast"/>
    <property type="evidence" value="ECO:0007669"/>
    <property type="project" value="UniProtKB-SubCell"/>
</dbReference>
<dbReference type="OrthoDB" id="448946at2759"/>
<keyword evidence="9" id="KW-0809">Transit peptide</keyword>
<comment type="function">
    <text evidence="12">Carrier of the growing fatty acid chain in fatty acid biosynthesis.</text>
</comment>
<evidence type="ECO:0000259" key="13">
    <source>
        <dbReference type="PROSITE" id="PS50075"/>
    </source>
</evidence>
<dbReference type="PANTHER" id="PTHR46153">
    <property type="entry name" value="ACYL CARRIER PROTEIN"/>
    <property type="match status" value="1"/>
</dbReference>
<evidence type="ECO:0000256" key="4">
    <source>
        <dbReference type="ARBA" id="ARBA00022516"/>
    </source>
</evidence>
<dbReference type="InterPro" id="IPR036736">
    <property type="entry name" value="ACP-like_sf"/>
</dbReference>
<organism evidence="14 15">
    <name type="scientific">Miscanthus lutarioriparius</name>
    <dbReference type="NCBI Taxonomy" id="422564"/>
    <lineage>
        <taxon>Eukaryota</taxon>
        <taxon>Viridiplantae</taxon>
        <taxon>Streptophyta</taxon>
        <taxon>Embryophyta</taxon>
        <taxon>Tracheophyta</taxon>
        <taxon>Spermatophyta</taxon>
        <taxon>Magnoliopsida</taxon>
        <taxon>Liliopsida</taxon>
        <taxon>Poales</taxon>
        <taxon>Poaceae</taxon>
        <taxon>PACMAD clade</taxon>
        <taxon>Panicoideae</taxon>
        <taxon>Andropogonodae</taxon>
        <taxon>Andropogoneae</taxon>
        <taxon>Saccharinae</taxon>
        <taxon>Miscanthus</taxon>
    </lineage>
</organism>
<keyword evidence="4 12" id="KW-0444">Lipid biosynthesis</keyword>
<evidence type="ECO:0000256" key="7">
    <source>
        <dbReference type="ARBA" id="ARBA00022640"/>
    </source>
</evidence>
<dbReference type="NCBIfam" id="TIGR00517">
    <property type="entry name" value="acyl_carrier"/>
    <property type="match status" value="1"/>
</dbReference>
<keyword evidence="7" id="KW-0934">Plastid</keyword>
<evidence type="ECO:0000256" key="1">
    <source>
        <dbReference type="ARBA" id="ARBA00004229"/>
    </source>
</evidence>
<evidence type="ECO:0000256" key="11">
    <source>
        <dbReference type="ARBA" id="ARBA00023160"/>
    </source>
</evidence>
<dbReference type="PANTHER" id="PTHR46153:SF16">
    <property type="entry name" value="ACYL CARRIER PROTEIN"/>
    <property type="match status" value="1"/>
</dbReference>
<keyword evidence="10" id="KW-0443">Lipid metabolism</keyword>
<evidence type="ECO:0000256" key="5">
    <source>
        <dbReference type="ARBA" id="ARBA00022528"/>
    </source>
</evidence>
<evidence type="ECO:0000256" key="3">
    <source>
        <dbReference type="ARBA" id="ARBA00022450"/>
    </source>
</evidence>
<evidence type="ECO:0000313" key="15">
    <source>
        <dbReference type="Proteomes" id="UP000604825"/>
    </source>
</evidence>
<keyword evidence="6" id="KW-0597">Phosphoprotein</keyword>
<evidence type="ECO:0000256" key="8">
    <source>
        <dbReference type="ARBA" id="ARBA00022832"/>
    </source>
</evidence>
<dbReference type="PROSITE" id="PS00012">
    <property type="entry name" value="PHOSPHOPANTETHEINE"/>
    <property type="match status" value="1"/>
</dbReference>
<keyword evidence="3 12" id="KW-0596">Phosphopantetheine</keyword>
<keyword evidence="5" id="KW-0150">Chloroplast</keyword>
<dbReference type="HAMAP" id="MF_01217">
    <property type="entry name" value="Acyl_carrier"/>
    <property type="match status" value="1"/>
</dbReference>
<dbReference type="InterPro" id="IPR044813">
    <property type="entry name" value="ACP_chloroplastic"/>
</dbReference>
<comment type="subcellular location">
    <subcellularLocation>
        <location evidence="1">Plastid</location>
        <location evidence="1">Chloroplast</location>
    </subcellularLocation>
</comment>
<protein>
    <recommendedName>
        <fullName evidence="12">Acyl carrier protein</fullName>
    </recommendedName>
</protein>
<name>A0A811MIP6_9POAL</name>
<evidence type="ECO:0000256" key="9">
    <source>
        <dbReference type="ARBA" id="ARBA00022946"/>
    </source>
</evidence>
<evidence type="ECO:0000256" key="10">
    <source>
        <dbReference type="ARBA" id="ARBA00023098"/>
    </source>
</evidence>
<dbReference type="InterPro" id="IPR003231">
    <property type="entry name" value="ACP"/>
</dbReference>
<evidence type="ECO:0000256" key="2">
    <source>
        <dbReference type="ARBA" id="ARBA00010930"/>
    </source>
</evidence>
<dbReference type="Pfam" id="PF00550">
    <property type="entry name" value="PP-binding"/>
    <property type="match status" value="1"/>
</dbReference>
<dbReference type="InterPro" id="IPR006162">
    <property type="entry name" value="Ppantetheine_attach_site"/>
</dbReference>
<gene>
    <name evidence="14" type="ORF">NCGR_LOCUS5242</name>
</gene>
<feature type="domain" description="Carrier" evidence="13">
    <location>
        <begin position="66"/>
        <end position="141"/>
    </location>
</feature>
<dbReference type="Gene3D" id="1.10.1200.10">
    <property type="entry name" value="ACP-like"/>
    <property type="match status" value="1"/>
</dbReference>
<keyword evidence="8" id="KW-0276">Fatty acid metabolism</keyword>
<keyword evidence="11 12" id="KW-0275">Fatty acid biosynthesis</keyword>
<comment type="caution">
    <text evidence="14">The sequence shown here is derived from an EMBL/GenBank/DDBJ whole genome shotgun (WGS) entry which is preliminary data.</text>
</comment>